<accession>A0AAV5DER9</accession>
<evidence type="ECO:0000313" key="2">
    <source>
        <dbReference type="EMBL" id="GJN09002.1"/>
    </source>
</evidence>
<comment type="caution">
    <text evidence="2">The sequence shown here is derived from an EMBL/GenBank/DDBJ whole genome shotgun (WGS) entry which is preliminary data.</text>
</comment>
<evidence type="ECO:0000256" key="1">
    <source>
        <dbReference type="SAM" id="MobiDB-lite"/>
    </source>
</evidence>
<reference evidence="2" key="1">
    <citation type="journal article" date="2018" name="DNA Res.">
        <title>Multiple hybrid de novo genome assembly of finger millet, an orphan allotetraploid crop.</title>
        <authorList>
            <person name="Hatakeyama M."/>
            <person name="Aluri S."/>
            <person name="Balachadran M.T."/>
            <person name="Sivarajan S.R."/>
            <person name="Patrignani A."/>
            <person name="Gruter S."/>
            <person name="Poveda L."/>
            <person name="Shimizu-Inatsugi R."/>
            <person name="Baeten J."/>
            <person name="Francoijs K.J."/>
            <person name="Nataraja K.N."/>
            <person name="Reddy Y.A.N."/>
            <person name="Phadnis S."/>
            <person name="Ravikumar R.L."/>
            <person name="Schlapbach R."/>
            <person name="Sreeman S.M."/>
            <person name="Shimizu K.K."/>
        </authorList>
    </citation>
    <scope>NUCLEOTIDE SEQUENCE</scope>
</reference>
<dbReference type="AlphaFoldDB" id="A0AAV5DER9"/>
<feature type="compositionally biased region" description="Low complexity" evidence="1">
    <location>
        <begin position="41"/>
        <end position="52"/>
    </location>
</feature>
<gene>
    <name evidence="2" type="primary">ga26967</name>
    <name evidence="2" type="ORF">PR202_ga26967</name>
</gene>
<evidence type="ECO:0000313" key="3">
    <source>
        <dbReference type="Proteomes" id="UP001054889"/>
    </source>
</evidence>
<dbReference type="Proteomes" id="UP001054889">
    <property type="component" value="Unassembled WGS sequence"/>
</dbReference>
<sequence>MRGGVAPRPQEVEEYTWDPASTAAAARRGLVGPGRRRRRAAAGAGAAARAGRCTWPSSPA</sequence>
<keyword evidence="3" id="KW-1185">Reference proteome</keyword>
<feature type="region of interest" description="Disordered" evidence="1">
    <location>
        <begin position="26"/>
        <end position="60"/>
    </location>
</feature>
<proteinExistence type="predicted"/>
<reference evidence="2" key="2">
    <citation type="submission" date="2021-12" db="EMBL/GenBank/DDBJ databases">
        <title>Resequencing data analysis of finger millet.</title>
        <authorList>
            <person name="Hatakeyama M."/>
            <person name="Aluri S."/>
            <person name="Balachadran M.T."/>
            <person name="Sivarajan S.R."/>
            <person name="Poveda L."/>
            <person name="Shimizu-Inatsugi R."/>
            <person name="Schlapbach R."/>
            <person name="Sreeman S.M."/>
            <person name="Shimizu K.K."/>
        </authorList>
    </citation>
    <scope>NUCLEOTIDE SEQUENCE</scope>
</reference>
<protein>
    <submittedName>
        <fullName evidence="2">Uncharacterized protein</fullName>
    </submittedName>
</protein>
<organism evidence="2 3">
    <name type="scientific">Eleusine coracana subsp. coracana</name>
    <dbReference type="NCBI Taxonomy" id="191504"/>
    <lineage>
        <taxon>Eukaryota</taxon>
        <taxon>Viridiplantae</taxon>
        <taxon>Streptophyta</taxon>
        <taxon>Embryophyta</taxon>
        <taxon>Tracheophyta</taxon>
        <taxon>Spermatophyta</taxon>
        <taxon>Magnoliopsida</taxon>
        <taxon>Liliopsida</taxon>
        <taxon>Poales</taxon>
        <taxon>Poaceae</taxon>
        <taxon>PACMAD clade</taxon>
        <taxon>Chloridoideae</taxon>
        <taxon>Cynodonteae</taxon>
        <taxon>Eleusininae</taxon>
        <taxon>Eleusine</taxon>
    </lineage>
</organism>
<dbReference type="EMBL" id="BQKI01000015">
    <property type="protein sequence ID" value="GJN09002.1"/>
    <property type="molecule type" value="Genomic_DNA"/>
</dbReference>
<name>A0AAV5DER9_ELECO</name>